<feature type="non-terminal residue" evidence="1">
    <location>
        <position position="579"/>
    </location>
</feature>
<evidence type="ECO:0000313" key="1">
    <source>
        <dbReference type="EMBL" id="CAB5194960.1"/>
    </source>
</evidence>
<name>A0A6J7WBQ2_9CAUD</name>
<sequence length="579" mass="60380">MATIEQLNAALVKADAANNAADAKALADEIRRMRAISSEGMPSQRSFFDRLGASAAGFADTALGIVPQAIAETGYAGVRALEGVGLAKPGQALRGKEAFLNEYGQPVGKAFGVTNTPEYQGEASQRLMQFVGEYAGKGANWLAEQTGLPKADIENMMFSGSFAAPAVAGKVKTGVNAVAPVVKKAAGQLAETAPAQAVIKPLQERAARIQEENVARSFDNAAQIDAANLASQHGIALNPAISNPTKVNRIKSTIAGATNLNENLSKINEVKFTNLVKEDIGLPRNTVLNAKAFEDAINKQIAPYDAVRGISRLSPDTAVLNEINGLRIDRPAIGGEASAAAVNSLIDEALAKVAEGRSGAEIITDIRKLRKDANNVYSAQQKSGVPDPTLIAKADANIGVANALENLIEANVSDPKLLGELRTARANMARIYDYERATNVATNRIDPQILAKMIEDGKPLSGLAADIGKIAAVFPDIAQSGKAGMPAWAPERLTRSGAAGTIGYALGSAAGMPLLGAVVGAGTGNILSGFAGKRIATPAYQLANAIPQDFRPPVNNLRPAPPSNTANLPVPYDYRNALV</sequence>
<organism evidence="1">
    <name type="scientific">uncultured Caudovirales phage</name>
    <dbReference type="NCBI Taxonomy" id="2100421"/>
    <lineage>
        <taxon>Viruses</taxon>
        <taxon>Duplodnaviria</taxon>
        <taxon>Heunggongvirae</taxon>
        <taxon>Uroviricota</taxon>
        <taxon>Caudoviricetes</taxon>
        <taxon>Peduoviridae</taxon>
        <taxon>Maltschvirus</taxon>
        <taxon>Maltschvirus maltsch</taxon>
    </lineage>
</organism>
<accession>A0A6J7WBQ2</accession>
<gene>
    <name evidence="1" type="ORF">UFOVP169_46</name>
</gene>
<dbReference type="EMBL" id="LR798219">
    <property type="protein sequence ID" value="CAB5194960.1"/>
    <property type="molecule type" value="Genomic_DNA"/>
</dbReference>
<proteinExistence type="predicted"/>
<protein>
    <submittedName>
        <fullName evidence="1">Uncharacterized protein</fullName>
    </submittedName>
</protein>
<reference evidence="1" key="1">
    <citation type="submission" date="2020-05" db="EMBL/GenBank/DDBJ databases">
        <authorList>
            <person name="Chiriac C."/>
            <person name="Salcher M."/>
            <person name="Ghai R."/>
            <person name="Kavagutti S V."/>
        </authorList>
    </citation>
    <scope>NUCLEOTIDE SEQUENCE</scope>
</reference>